<evidence type="ECO:0000313" key="2">
    <source>
        <dbReference type="EMBL" id="CEI67534.1"/>
    </source>
</evidence>
<reference evidence="3" key="1">
    <citation type="submission" date="2014-10" db="EMBL/GenBank/DDBJ databases">
        <authorList>
            <person name="King R."/>
        </authorList>
    </citation>
    <scope>NUCLEOTIDE SEQUENCE [LARGE SCALE GENOMIC DNA]</scope>
    <source>
        <strain evidence="3">A3/5</strain>
    </source>
</reference>
<dbReference type="PANTHER" id="PTHR35605:SF1">
    <property type="entry name" value="ECP2 EFFECTOR PROTEIN DOMAIN-CONTAINING PROTEIN-RELATED"/>
    <property type="match status" value="1"/>
</dbReference>
<dbReference type="STRING" id="56646.A0A2L2T9E7"/>
<evidence type="ECO:0000256" key="1">
    <source>
        <dbReference type="SAM" id="SignalP"/>
    </source>
</evidence>
<keyword evidence="3" id="KW-1185">Reference proteome</keyword>
<accession>A0A2L2T9E7</accession>
<evidence type="ECO:0008006" key="4">
    <source>
        <dbReference type="Google" id="ProtNLM"/>
    </source>
</evidence>
<proteinExistence type="predicted"/>
<name>A0A2L2T9E7_9HYPO</name>
<dbReference type="Proteomes" id="UP000245910">
    <property type="component" value="Chromosome I"/>
</dbReference>
<dbReference type="EMBL" id="LN649229">
    <property type="protein sequence ID" value="CEI67534.1"/>
    <property type="molecule type" value="Genomic_DNA"/>
</dbReference>
<organism evidence="2 3">
    <name type="scientific">Fusarium venenatum</name>
    <dbReference type="NCBI Taxonomy" id="56646"/>
    <lineage>
        <taxon>Eukaryota</taxon>
        <taxon>Fungi</taxon>
        <taxon>Dikarya</taxon>
        <taxon>Ascomycota</taxon>
        <taxon>Pezizomycotina</taxon>
        <taxon>Sordariomycetes</taxon>
        <taxon>Hypocreomycetidae</taxon>
        <taxon>Hypocreales</taxon>
        <taxon>Nectriaceae</taxon>
        <taxon>Fusarium</taxon>
    </lineage>
</organism>
<keyword evidence="1" id="KW-0732">Signal</keyword>
<dbReference type="OrthoDB" id="3552888at2759"/>
<dbReference type="PANTHER" id="PTHR35605">
    <property type="entry name" value="ECP2 EFFECTOR PROTEIN DOMAIN-CONTAINING PROTEIN-RELATED"/>
    <property type="match status" value="1"/>
</dbReference>
<evidence type="ECO:0000313" key="3">
    <source>
        <dbReference type="Proteomes" id="UP000245910"/>
    </source>
</evidence>
<sequence>MHLQCLLLLWVPLLPFVRAIDTPIKGYKVVLPEWEVKMTLVNTTVLQGTIEEVLAKLPQMNPNWDEEYINSTRKTTDHEKRDSNMHIFDRNGFKRAKYECNEHWPDCEPTLIATSIDYLRTIQGKPMNGPGPGTCGRVSCSQNAAIWWCNDDTSSKTLDVFGVIADGAEFIGKMCTRWGWELGRYRPFLSGQVFHDDKWNVIVQKEEC</sequence>
<dbReference type="AlphaFoldDB" id="A0A2L2T9E7"/>
<feature type="signal peptide" evidence="1">
    <location>
        <begin position="1"/>
        <end position="19"/>
    </location>
</feature>
<protein>
    <recommendedName>
        <fullName evidence="4">Ecp2 effector protein domain-containing protein</fullName>
    </recommendedName>
</protein>
<feature type="chain" id="PRO_5014610611" description="Ecp2 effector protein domain-containing protein" evidence="1">
    <location>
        <begin position="20"/>
        <end position="208"/>
    </location>
</feature>